<feature type="compositionally biased region" description="Basic and acidic residues" evidence="1">
    <location>
        <begin position="44"/>
        <end position="53"/>
    </location>
</feature>
<evidence type="ECO:0000313" key="4">
    <source>
        <dbReference type="Proteomes" id="UP000649179"/>
    </source>
</evidence>
<evidence type="ECO:0000313" key="3">
    <source>
        <dbReference type="EMBL" id="GGF46400.1"/>
    </source>
</evidence>
<feature type="transmembrane region" description="Helical" evidence="2">
    <location>
        <begin position="6"/>
        <end position="26"/>
    </location>
</feature>
<evidence type="ECO:0000256" key="2">
    <source>
        <dbReference type="SAM" id="Phobius"/>
    </source>
</evidence>
<keyword evidence="2" id="KW-0472">Membrane</keyword>
<dbReference type="EMBL" id="BMKQ01000001">
    <property type="protein sequence ID" value="GGF46400.1"/>
    <property type="molecule type" value="Genomic_DNA"/>
</dbReference>
<keyword evidence="4" id="KW-1185">Reference proteome</keyword>
<comment type="caution">
    <text evidence="3">The sequence shown here is derived from an EMBL/GenBank/DDBJ whole genome shotgun (WGS) entry which is preliminary data.</text>
</comment>
<sequence>MLVPDLIYVLTTLVAFALLALLVGALGRRLDDADAGVAPTGPAKSHDTEPAGR</sequence>
<keyword evidence="2" id="KW-1133">Transmembrane helix</keyword>
<dbReference type="Proteomes" id="UP000649179">
    <property type="component" value="Unassembled WGS sequence"/>
</dbReference>
<protein>
    <submittedName>
        <fullName evidence="3">Uncharacterized protein</fullName>
    </submittedName>
</protein>
<accession>A0A917F3F0</accession>
<gene>
    <name evidence="3" type="ORF">GCM10011519_20440</name>
</gene>
<feature type="region of interest" description="Disordered" evidence="1">
    <location>
        <begin position="34"/>
        <end position="53"/>
    </location>
</feature>
<name>A0A917F3F0_9ACTN</name>
<reference evidence="3" key="1">
    <citation type="journal article" date="2014" name="Int. J. Syst. Evol. Microbiol.">
        <title>Complete genome sequence of Corynebacterium casei LMG S-19264T (=DSM 44701T), isolated from a smear-ripened cheese.</title>
        <authorList>
            <consortium name="US DOE Joint Genome Institute (JGI-PGF)"/>
            <person name="Walter F."/>
            <person name="Albersmeier A."/>
            <person name="Kalinowski J."/>
            <person name="Ruckert C."/>
        </authorList>
    </citation>
    <scope>NUCLEOTIDE SEQUENCE</scope>
    <source>
        <strain evidence="3">CGMCC 1.16067</strain>
    </source>
</reference>
<proteinExistence type="predicted"/>
<keyword evidence="2" id="KW-0812">Transmembrane</keyword>
<reference evidence="3" key="2">
    <citation type="submission" date="2020-09" db="EMBL/GenBank/DDBJ databases">
        <authorList>
            <person name="Sun Q."/>
            <person name="Zhou Y."/>
        </authorList>
    </citation>
    <scope>NUCLEOTIDE SEQUENCE</scope>
    <source>
        <strain evidence="3">CGMCC 1.16067</strain>
    </source>
</reference>
<dbReference type="AlphaFoldDB" id="A0A917F3F0"/>
<organism evidence="3 4">
    <name type="scientific">Marmoricola endophyticus</name>
    <dbReference type="NCBI Taxonomy" id="2040280"/>
    <lineage>
        <taxon>Bacteria</taxon>
        <taxon>Bacillati</taxon>
        <taxon>Actinomycetota</taxon>
        <taxon>Actinomycetes</taxon>
        <taxon>Propionibacteriales</taxon>
        <taxon>Nocardioidaceae</taxon>
        <taxon>Marmoricola</taxon>
    </lineage>
</organism>
<evidence type="ECO:0000256" key="1">
    <source>
        <dbReference type="SAM" id="MobiDB-lite"/>
    </source>
</evidence>